<feature type="region of interest" description="Disordered" evidence="1">
    <location>
        <begin position="117"/>
        <end position="539"/>
    </location>
</feature>
<organism evidence="2 3">
    <name type="scientific">Exophiala dermatitidis</name>
    <name type="common">Black yeast-like fungus</name>
    <name type="synonym">Wangiella dermatitidis</name>
    <dbReference type="NCBI Taxonomy" id="5970"/>
    <lineage>
        <taxon>Eukaryota</taxon>
        <taxon>Fungi</taxon>
        <taxon>Dikarya</taxon>
        <taxon>Ascomycota</taxon>
        <taxon>Pezizomycotina</taxon>
        <taxon>Eurotiomycetes</taxon>
        <taxon>Chaetothyriomycetidae</taxon>
        <taxon>Chaetothyriales</taxon>
        <taxon>Herpotrichiellaceae</taxon>
        <taxon>Exophiala</taxon>
    </lineage>
</organism>
<accession>A0AAN6IYH6</accession>
<comment type="caution">
    <text evidence="2">The sequence shown here is derived from an EMBL/GenBank/DDBJ whole genome shotgun (WGS) entry which is preliminary data.</text>
</comment>
<feature type="compositionally biased region" description="Basic and acidic residues" evidence="1">
    <location>
        <begin position="201"/>
        <end position="212"/>
    </location>
</feature>
<protein>
    <submittedName>
        <fullName evidence="2">Uncharacterized protein</fullName>
    </submittedName>
</protein>
<feature type="compositionally biased region" description="Polar residues" evidence="1">
    <location>
        <begin position="1278"/>
        <end position="1288"/>
    </location>
</feature>
<name>A0AAN6IYH6_EXODE</name>
<evidence type="ECO:0000313" key="3">
    <source>
        <dbReference type="Proteomes" id="UP001161757"/>
    </source>
</evidence>
<dbReference type="EMBL" id="JAJGCB010000002">
    <property type="protein sequence ID" value="KAJ8994768.1"/>
    <property type="molecule type" value="Genomic_DNA"/>
</dbReference>
<dbReference type="Proteomes" id="UP001161757">
    <property type="component" value="Unassembled WGS sequence"/>
</dbReference>
<feature type="compositionally biased region" description="Polar residues" evidence="1">
    <location>
        <begin position="850"/>
        <end position="859"/>
    </location>
</feature>
<feature type="compositionally biased region" description="Pro residues" evidence="1">
    <location>
        <begin position="1030"/>
        <end position="1040"/>
    </location>
</feature>
<feature type="compositionally biased region" description="Polar residues" evidence="1">
    <location>
        <begin position="808"/>
        <end position="818"/>
    </location>
</feature>
<feature type="compositionally biased region" description="Low complexity" evidence="1">
    <location>
        <begin position="236"/>
        <end position="250"/>
    </location>
</feature>
<feature type="region of interest" description="Disordered" evidence="1">
    <location>
        <begin position="983"/>
        <end position="1009"/>
    </location>
</feature>
<feature type="compositionally biased region" description="Pro residues" evidence="1">
    <location>
        <begin position="494"/>
        <end position="509"/>
    </location>
</feature>
<feature type="compositionally biased region" description="Polar residues" evidence="1">
    <location>
        <begin position="739"/>
        <end position="758"/>
    </location>
</feature>
<feature type="region of interest" description="Disordered" evidence="1">
    <location>
        <begin position="573"/>
        <end position="860"/>
    </location>
</feature>
<reference evidence="2" key="1">
    <citation type="submission" date="2023-01" db="EMBL/GenBank/DDBJ databases">
        <title>Exophiala dermititidis isolated from Cystic Fibrosis Patient.</title>
        <authorList>
            <person name="Kurbessoian T."/>
            <person name="Crocker A."/>
            <person name="Murante D."/>
            <person name="Hogan D.A."/>
            <person name="Stajich J.E."/>
        </authorList>
    </citation>
    <scope>NUCLEOTIDE SEQUENCE</scope>
    <source>
        <strain evidence="2">Ex8</strain>
    </source>
</reference>
<feature type="compositionally biased region" description="Low complexity" evidence="1">
    <location>
        <begin position="117"/>
        <end position="133"/>
    </location>
</feature>
<feature type="compositionally biased region" description="Pro residues" evidence="1">
    <location>
        <begin position="601"/>
        <end position="610"/>
    </location>
</feature>
<feature type="compositionally biased region" description="Polar residues" evidence="1">
    <location>
        <begin position="145"/>
        <end position="156"/>
    </location>
</feature>
<feature type="region of interest" description="Disordered" evidence="1">
    <location>
        <begin position="1"/>
        <end position="91"/>
    </location>
</feature>
<feature type="compositionally biased region" description="Basic and acidic residues" evidence="1">
    <location>
        <begin position="67"/>
        <end position="77"/>
    </location>
</feature>
<feature type="region of interest" description="Disordered" evidence="1">
    <location>
        <begin position="1027"/>
        <end position="1048"/>
    </location>
</feature>
<feature type="compositionally biased region" description="Basic and acidic residues" evidence="1">
    <location>
        <begin position="582"/>
        <end position="600"/>
    </location>
</feature>
<gene>
    <name evidence="2" type="ORF">HRR80_001472</name>
</gene>
<proteinExistence type="predicted"/>
<feature type="compositionally biased region" description="Polar residues" evidence="1">
    <location>
        <begin position="668"/>
        <end position="683"/>
    </location>
</feature>
<evidence type="ECO:0000313" key="2">
    <source>
        <dbReference type="EMBL" id="KAJ8994768.1"/>
    </source>
</evidence>
<evidence type="ECO:0000256" key="1">
    <source>
        <dbReference type="SAM" id="MobiDB-lite"/>
    </source>
</evidence>
<feature type="region of interest" description="Disordered" evidence="1">
    <location>
        <begin position="1057"/>
        <end position="1076"/>
    </location>
</feature>
<feature type="compositionally biased region" description="Polar residues" evidence="1">
    <location>
        <begin position="770"/>
        <end position="797"/>
    </location>
</feature>
<feature type="compositionally biased region" description="Pro residues" evidence="1">
    <location>
        <begin position="318"/>
        <end position="331"/>
    </location>
</feature>
<sequence length="1288" mass="138814">MAERSAQDVVNQTRSAGDASPSDAPVPTSTPDIKVFGDATTSAEEATSKENGVHTLANVKAEDLEDASARSDTDTSRADGSVAGDKVAESKPFKKLTAKPVSFAKYSVPKVIAASAAAKGLDKAATPTSSTASISQAGRPRLVAKTTSTLQSSSKPYKTASPDPMQVWNKNRATPQPSTKHLTDEELKQQYGIHLTSRIQADGDGKEAKWADIDDDEDDWAPETIEWNDGTKSTLTPAEAAPQAAQKPTTSSAETAEKSEPAAPPKITAPHFASSVGPNATVLKLGASAERHQAQKATLQSKGPSERPSFLSSKSGPAPTPAKSPWAPLPPVEKVSPVAINPQMSMPPPNRMPPSHAHNQEPPSMAAPSPAQEISADDFNRTWRESQPGHPRELYMPNSGRYEAVPDRRRRMSRNDQNFRAPAVLQRPSHTDPHAPAEPSAAFQTHRTSTDQARRRASSTVSGGSGQFGRRMSIRSGEAAPPVFETREQEQKPSMPPPSTEEPPAPSQPPTYQAHGTGEPSTAGPVPAAGVDFEAQRAQQRALMREKVELARRRKIEEEQRLEAEKQERIRAKLASLGLDPDLPKKKTENKDTEERKEPEQPPVPAPSAPPAAAVTHSPPKPPQPLASGEPQQYGMMKVHPMDSVKKLGTSISRPVESQRLPSRTKVESSPTQEPHPETTQAPSPLANGVRGLGPEMRRTSGQEAVDTAEPSPKLPKPSSVTSDARSGWGDVRHDHRQPQTGNLWGLPNNKSLGNGTFDQGLAGYAPQDLSRTSSTTQGWMNNRTPHAGRSPQTQYVNHAPLADSRSFPYQSVASPDQGSLAVDSEVDSLLPTTKPAPIAPPQSQPSSANNGFQNNNRPQALDAWSNFHQVARQQERAEDDKFHRDLMARREEEARTGIRQGPQYSFNETWKQVHVGDSAEQRHIANISQSAVPASTAFGAVRSSLPGGDIGARTITAPGGRGSRFFPHHVGGHHAQDRRAFTYSHPEPPRTPSPPPAEEYSSLHPAFDGDSAKPVVHFPREKAVVKLPPALPPTPPSPEEPQTTGAADAAPMTWAARVSRPPPSGPSASGSALRTVSTPIVQNPSWQERFNGLLGKKSSPVREATHPVDARLAVTSSTREPLEVQHSQIKSAASVSLPSHTEPEFVANGDDSFATTKNVEDEDDLFEDREPGSLPVIHFPKETPMILPYSPSSYATRLPQPAPVEPFSCHPFMVSNLHERHAPPKPQYALIRFPWSTKPIKKDIPLKGAAGNNGGRQRFGGSYAGKHSRYRGGPRSRQVSKAQAQAH</sequence>
<feature type="region of interest" description="Disordered" evidence="1">
    <location>
        <begin position="1245"/>
        <end position="1288"/>
    </location>
</feature>
<feature type="compositionally biased region" description="Polar residues" evidence="1">
    <location>
        <begin position="168"/>
        <end position="180"/>
    </location>
</feature>